<feature type="transmembrane region" description="Helical" evidence="2">
    <location>
        <begin position="36"/>
        <end position="59"/>
    </location>
</feature>
<keyword evidence="2" id="KW-0812">Transmembrane</keyword>
<feature type="transmembrane region" description="Helical" evidence="2">
    <location>
        <begin position="305"/>
        <end position="328"/>
    </location>
</feature>
<accession>A0ABR4FAG5</accession>
<feature type="region of interest" description="Disordered" evidence="1">
    <location>
        <begin position="337"/>
        <end position="361"/>
    </location>
</feature>
<evidence type="ECO:0008006" key="5">
    <source>
        <dbReference type="Google" id="ProtNLM"/>
    </source>
</evidence>
<keyword evidence="2" id="KW-0472">Membrane</keyword>
<organism evidence="3 4">
    <name type="scientific">Diaporthe vaccinii</name>
    <dbReference type="NCBI Taxonomy" id="105482"/>
    <lineage>
        <taxon>Eukaryota</taxon>
        <taxon>Fungi</taxon>
        <taxon>Dikarya</taxon>
        <taxon>Ascomycota</taxon>
        <taxon>Pezizomycotina</taxon>
        <taxon>Sordariomycetes</taxon>
        <taxon>Sordariomycetidae</taxon>
        <taxon>Diaporthales</taxon>
        <taxon>Diaporthaceae</taxon>
        <taxon>Diaporthe</taxon>
        <taxon>Diaporthe eres species complex</taxon>
    </lineage>
</organism>
<name>A0ABR4FAG5_9PEZI</name>
<dbReference type="PANTHER" id="PTHR38122:SF1">
    <property type="entry name" value="GLYCOPROTEIN X"/>
    <property type="match status" value="1"/>
</dbReference>
<sequence>MAQQHRSILPVTLRTYNEDLHHPPKRCGYCPASRSLVIIIAALTAYQIHAGMFAVSFVFRNPEPGLTCLITADNAILEAQSRGKTGGLCDSGSAFNNYLQACNSCIDLKDVGSTDRSAIDSALAPYIEYCKATDATTAAADITSFITWIDSSWHTTLTELIPTTLEAPDSVGGKSYLQTMYKPSMAVSTRPEYFFHLSVGSIVSSYIPASIFSQLAYSVSLSAGAASVTGDATSLIYAALEATSVPSWFSAAVPAIYSSQMHTLQEEINQLRATPISLALGSTSEPTSLASSTPSTAPETQRSKAWIAGPVVGGIAAICLFTLGVFIYQRRRRRRAAAQPELKGDTFQETGDKPQLHSDHLPPRYLYEMDASQAPSEADHGALPEMAANEAPARELAADDHHSRASAGGEDAAHAETSAEDREKPHNVRDAVETRS</sequence>
<evidence type="ECO:0000256" key="1">
    <source>
        <dbReference type="SAM" id="MobiDB-lite"/>
    </source>
</evidence>
<proteinExistence type="predicted"/>
<feature type="compositionally biased region" description="Low complexity" evidence="1">
    <location>
        <begin position="283"/>
        <end position="300"/>
    </location>
</feature>
<keyword evidence="2" id="KW-1133">Transmembrane helix</keyword>
<dbReference type="EMBL" id="JBAWTH010000005">
    <property type="protein sequence ID" value="KAL2291694.1"/>
    <property type="molecule type" value="Genomic_DNA"/>
</dbReference>
<dbReference type="PANTHER" id="PTHR38122">
    <property type="entry name" value="GLYCOPROTEIN X"/>
    <property type="match status" value="1"/>
</dbReference>
<feature type="compositionally biased region" description="Basic and acidic residues" evidence="1">
    <location>
        <begin position="392"/>
        <end position="403"/>
    </location>
</feature>
<protein>
    <recommendedName>
        <fullName evidence="5">LPXTG-domain-containing protein</fullName>
    </recommendedName>
</protein>
<feature type="compositionally biased region" description="Basic and acidic residues" evidence="1">
    <location>
        <begin position="411"/>
        <end position="436"/>
    </location>
</feature>
<comment type="caution">
    <text evidence="3">The sequence shown here is derived from an EMBL/GenBank/DDBJ whole genome shotgun (WGS) entry which is preliminary data.</text>
</comment>
<keyword evidence="4" id="KW-1185">Reference proteome</keyword>
<feature type="compositionally biased region" description="Basic and acidic residues" evidence="1">
    <location>
        <begin position="342"/>
        <end position="361"/>
    </location>
</feature>
<evidence type="ECO:0000313" key="4">
    <source>
        <dbReference type="Proteomes" id="UP001600888"/>
    </source>
</evidence>
<dbReference type="Proteomes" id="UP001600888">
    <property type="component" value="Unassembled WGS sequence"/>
</dbReference>
<feature type="region of interest" description="Disordered" evidence="1">
    <location>
        <begin position="373"/>
        <end position="436"/>
    </location>
</feature>
<feature type="region of interest" description="Disordered" evidence="1">
    <location>
        <begin position="283"/>
        <end position="302"/>
    </location>
</feature>
<evidence type="ECO:0000313" key="3">
    <source>
        <dbReference type="EMBL" id="KAL2291694.1"/>
    </source>
</evidence>
<reference evidence="3 4" key="1">
    <citation type="submission" date="2024-03" db="EMBL/GenBank/DDBJ databases">
        <title>A high-quality draft genome sequence of Diaporthe vaccinii, a causative agent of upright dieback and viscid rot disease in cranberry plants.</title>
        <authorList>
            <person name="Sarrasin M."/>
            <person name="Lang B.F."/>
            <person name="Burger G."/>
        </authorList>
    </citation>
    <scope>NUCLEOTIDE SEQUENCE [LARGE SCALE GENOMIC DNA]</scope>
    <source>
        <strain evidence="3 4">IS7</strain>
    </source>
</reference>
<gene>
    <name evidence="3" type="ORF">FJTKL_11904</name>
</gene>
<evidence type="ECO:0000256" key="2">
    <source>
        <dbReference type="SAM" id="Phobius"/>
    </source>
</evidence>